<dbReference type="PANTHER" id="PTHR43310">
    <property type="entry name" value="SULFATE TRANSPORTER YBAR-RELATED"/>
    <property type="match status" value="1"/>
</dbReference>
<reference evidence="7 8" key="1">
    <citation type="submission" date="2012-11" db="EMBL/GenBank/DDBJ databases">
        <authorList>
            <person name="Linke B."/>
        </authorList>
    </citation>
    <scope>NUCLEOTIDE SEQUENCE [LARGE SCALE GENOMIC DNA]</scope>
    <source>
        <strain evidence="8">CFBP 1232</strain>
    </source>
</reference>
<dbReference type="PANTHER" id="PTHR43310:SF1">
    <property type="entry name" value="SULFATE TRANSPORTER YBAR-RELATED"/>
    <property type="match status" value="1"/>
</dbReference>
<dbReference type="Proteomes" id="UP000013111">
    <property type="component" value="Unassembled WGS sequence"/>
</dbReference>
<evidence type="ECO:0000313" key="7">
    <source>
        <dbReference type="EMBL" id="CCO93576.1"/>
    </source>
</evidence>
<evidence type="ECO:0000259" key="6">
    <source>
        <dbReference type="PROSITE" id="PS50801"/>
    </source>
</evidence>
<evidence type="ECO:0000256" key="4">
    <source>
        <dbReference type="ARBA" id="ARBA00023136"/>
    </source>
</evidence>
<feature type="transmembrane region" description="Helical" evidence="5">
    <location>
        <begin position="349"/>
        <end position="380"/>
    </location>
</feature>
<dbReference type="Pfam" id="PF01740">
    <property type="entry name" value="STAS"/>
    <property type="match status" value="1"/>
</dbReference>
<dbReference type="InterPro" id="IPR002645">
    <property type="entry name" value="STAS_dom"/>
</dbReference>
<dbReference type="AlphaFoldDB" id="A0A831EJS6"/>
<evidence type="ECO:0000256" key="5">
    <source>
        <dbReference type="SAM" id="Phobius"/>
    </source>
</evidence>
<feature type="transmembrane region" description="Helical" evidence="5">
    <location>
        <begin position="144"/>
        <end position="160"/>
    </location>
</feature>
<feature type="transmembrane region" description="Helical" evidence="5">
    <location>
        <begin position="292"/>
        <end position="312"/>
    </location>
</feature>
<feature type="transmembrane region" description="Helical" evidence="5">
    <location>
        <begin position="43"/>
        <end position="60"/>
    </location>
</feature>
<feature type="transmembrane region" description="Helical" evidence="5">
    <location>
        <begin position="88"/>
        <end position="108"/>
    </location>
</feature>
<dbReference type="SUPFAM" id="SSF52091">
    <property type="entry name" value="SpoIIaa-like"/>
    <property type="match status" value="1"/>
</dbReference>
<feature type="transmembrane region" description="Helical" evidence="5">
    <location>
        <begin position="318"/>
        <end position="337"/>
    </location>
</feature>
<evidence type="ECO:0000256" key="3">
    <source>
        <dbReference type="ARBA" id="ARBA00022989"/>
    </source>
</evidence>
<dbReference type="PROSITE" id="PS50801">
    <property type="entry name" value="STAS"/>
    <property type="match status" value="1"/>
</dbReference>
<comment type="caution">
    <text evidence="7">The sequence shown here is derived from an EMBL/GenBank/DDBJ whole genome shotgun (WGS) entry which is preliminary data.</text>
</comment>
<dbReference type="InterPro" id="IPR011547">
    <property type="entry name" value="SLC26A/SulP_dom"/>
</dbReference>
<dbReference type="Gene3D" id="3.30.750.24">
    <property type="entry name" value="STAS domain"/>
    <property type="match status" value="1"/>
</dbReference>
<dbReference type="GO" id="GO:0016020">
    <property type="term" value="C:membrane"/>
    <property type="evidence" value="ECO:0007669"/>
    <property type="project" value="UniProtKB-SubCell"/>
</dbReference>
<proteinExistence type="predicted"/>
<keyword evidence="3 5" id="KW-1133">Transmembrane helix</keyword>
<protein>
    <submittedName>
        <fullName evidence="7">Sulfate transporter</fullName>
    </submittedName>
</protein>
<dbReference type="CDD" id="cd07042">
    <property type="entry name" value="STAS_SulP_like_sulfate_transporter"/>
    <property type="match status" value="1"/>
</dbReference>
<gene>
    <name evidence="7" type="ORF">BN437_1641</name>
</gene>
<keyword evidence="2 5" id="KW-0812">Transmembrane</keyword>
<dbReference type="InterPro" id="IPR052706">
    <property type="entry name" value="Membrane-Transporter-like"/>
</dbReference>
<evidence type="ECO:0000313" key="8">
    <source>
        <dbReference type="Proteomes" id="UP000013111"/>
    </source>
</evidence>
<feature type="transmembrane region" description="Helical" evidence="5">
    <location>
        <begin position="167"/>
        <end position="186"/>
    </location>
</feature>
<accession>A0A831EJS6</accession>
<sequence length="494" mass="52678">MMFNLNNFRAKDVKNDVLAGVVVSVALIPEATAFSLLAGLSPTIGLHTAFILGLVTAFFGGKPGMISGAAGSIIVVLIGLITQHGYQYVLLATILAGLIQLSIGLLRLGKFIRLVPQPAIYGFVNGLAIVIMLAQFPMIKGQGPVMYALVALAMLVVWLFPKLTKAIPGSLAALIAISAIAIGFGLDTKRVGDLADISGTLPQFHLPTAPLNWETLKIVLPYAVVIALVGLIESLLTLSVLDEMGSKKGAGNQECVAQGIGNTICGFFGSFAGCAMIGQSIINFTSGGRGRISNLVGALLLILFVVSLSQYIALLPVAALAGIMFVVCINTFEWSSLRRLKRMPTADAVIMVAVTLVTIFTDLAVAVICGVVISALVFAWQHARISVVEQVQTQEQTTYRLEGPLFYGSTTAFQELFNPQNDPDNVVIDFARTRVMDSSGVEAIDKLTARYLEHGKSLRLRHLSADCISLLRQAGPFCSHEIDDPDYKVASNDV</sequence>
<dbReference type="Pfam" id="PF00916">
    <property type="entry name" value="Sulfate_transp"/>
    <property type="match status" value="2"/>
</dbReference>
<feature type="transmembrane region" description="Helical" evidence="5">
    <location>
        <begin position="120"/>
        <end position="138"/>
    </location>
</feature>
<reference evidence="7 8" key="2">
    <citation type="submission" date="2013-04" db="EMBL/GenBank/DDBJ databases">
        <title>Comparative genomics of 12 strains of Erwinia amylovora identifies a pan-genome with a large conserved core and provides insights into host specificity.</title>
        <authorList>
            <person name="Mann R.A."/>
            <person name="Smits T.H.M."/>
            <person name="Buehlmann A."/>
            <person name="Blom J."/>
            <person name="Goesmann A."/>
            <person name="Frey J.E."/>
            <person name="Plummer K.M."/>
            <person name="Beer S.V."/>
            <person name="Luck J."/>
            <person name="Duffy B."/>
            <person name="Rodoni B."/>
        </authorList>
    </citation>
    <scope>NUCLEOTIDE SEQUENCE [LARGE SCALE GENOMIC DNA]</scope>
    <source>
        <strain evidence="8">CFBP 1232</strain>
    </source>
</reference>
<feature type="domain" description="STAS" evidence="6">
    <location>
        <begin position="399"/>
        <end position="475"/>
    </location>
</feature>
<dbReference type="EMBL" id="CAPB01000012">
    <property type="protein sequence ID" value="CCO93576.1"/>
    <property type="molecule type" value="Genomic_DNA"/>
</dbReference>
<feature type="transmembrane region" description="Helical" evidence="5">
    <location>
        <begin position="219"/>
        <end position="241"/>
    </location>
</feature>
<feature type="transmembrane region" description="Helical" evidence="5">
    <location>
        <begin position="65"/>
        <end position="82"/>
    </location>
</feature>
<evidence type="ECO:0000256" key="2">
    <source>
        <dbReference type="ARBA" id="ARBA00022692"/>
    </source>
</evidence>
<keyword evidence="4 5" id="KW-0472">Membrane</keyword>
<name>A0A831EJS6_ERWAM</name>
<dbReference type="InterPro" id="IPR036513">
    <property type="entry name" value="STAS_dom_sf"/>
</dbReference>
<evidence type="ECO:0000256" key="1">
    <source>
        <dbReference type="ARBA" id="ARBA00004141"/>
    </source>
</evidence>
<organism evidence="7 8">
    <name type="scientific">Erwinia amylovora NBRC 12687 = CFBP 1232</name>
    <dbReference type="NCBI Taxonomy" id="1219359"/>
    <lineage>
        <taxon>Bacteria</taxon>
        <taxon>Pseudomonadati</taxon>
        <taxon>Pseudomonadota</taxon>
        <taxon>Gammaproteobacteria</taxon>
        <taxon>Enterobacterales</taxon>
        <taxon>Erwiniaceae</taxon>
        <taxon>Erwinia</taxon>
    </lineage>
</organism>
<comment type="subcellular location">
    <subcellularLocation>
        <location evidence="1">Membrane</location>
        <topology evidence="1">Multi-pass membrane protein</topology>
    </subcellularLocation>
</comment>